<dbReference type="EMBL" id="FMHG01000001">
    <property type="protein sequence ID" value="SCJ59482.1"/>
    <property type="molecule type" value="Genomic_DNA"/>
</dbReference>
<dbReference type="PANTHER" id="PTHR46112">
    <property type="entry name" value="AMINOPEPTIDASE"/>
    <property type="match status" value="1"/>
</dbReference>
<evidence type="ECO:0000259" key="4">
    <source>
        <dbReference type="Pfam" id="PF01321"/>
    </source>
</evidence>
<evidence type="ECO:0000256" key="2">
    <source>
        <dbReference type="ARBA" id="ARBA00022801"/>
    </source>
</evidence>
<dbReference type="Gene3D" id="3.40.350.10">
    <property type="entry name" value="Creatinase/prolidase N-terminal domain"/>
    <property type="match status" value="1"/>
</dbReference>
<dbReference type="InterPro" id="IPR000994">
    <property type="entry name" value="Pept_M24"/>
</dbReference>
<protein>
    <submittedName>
        <fullName evidence="5">Uncharacterized peptidase SA1530</fullName>
        <ecNumber evidence="5">3.4.-.-</ecNumber>
    </submittedName>
</protein>
<dbReference type="Pfam" id="PF01321">
    <property type="entry name" value="Creatinase_N"/>
    <property type="match status" value="1"/>
</dbReference>
<keyword evidence="1" id="KW-0479">Metal-binding</keyword>
<feature type="domain" description="Creatinase N-terminal" evidence="4">
    <location>
        <begin position="9"/>
        <end position="124"/>
    </location>
</feature>
<feature type="domain" description="Peptidase M24" evidence="3">
    <location>
        <begin position="133"/>
        <end position="333"/>
    </location>
</feature>
<dbReference type="GO" id="GO:0046872">
    <property type="term" value="F:metal ion binding"/>
    <property type="evidence" value="ECO:0007669"/>
    <property type="project" value="UniProtKB-KW"/>
</dbReference>
<dbReference type="Gene3D" id="3.90.230.10">
    <property type="entry name" value="Creatinase/methionine aminopeptidase superfamily"/>
    <property type="match status" value="1"/>
</dbReference>
<proteinExistence type="predicted"/>
<organism evidence="5">
    <name type="scientific">uncultured Anaerotruncus sp</name>
    <dbReference type="NCBI Taxonomy" id="905011"/>
    <lineage>
        <taxon>Bacteria</taxon>
        <taxon>Bacillati</taxon>
        <taxon>Bacillota</taxon>
        <taxon>Clostridia</taxon>
        <taxon>Eubacteriales</taxon>
        <taxon>Oscillospiraceae</taxon>
        <taxon>Anaerotruncus</taxon>
        <taxon>environmental samples</taxon>
    </lineage>
</organism>
<dbReference type="AlphaFoldDB" id="A0A1C6HNY7"/>
<dbReference type="PANTHER" id="PTHR46112:SF3">
    <property type="entry name" value="AMINOPEPTIDASE YPDF"/>
    <property type="match status" value="1"/>
</dbReference>
<accession>A0A1C6HNY7</accession>
<dbReference type="InterPro" id="IPR036005">
    <property type="entry name" value="Creatinase/aminopeptidase-like"/>
</dbReference>
<dbReference type="SUPFAM" id="SSF53092">
    <property type="entry name" value="Creatinase/prolidase N-terminal domain"/>
    <property type="match status" value="1"/>
</dbReference>
<gene>
    <name evidence="5" type="ORF">SAMEA3545359_00968</name>
</gene>
<dbReference type="GO" id="GO:0008235">
    <property type="term" value="F:metalloexopeptidase activity"/>
    <property type="evidence" value="ECO:0007669"/>
    <property type="project" value="UniProtKB-ARBA"/>
</dbReference>
<dbReference type="InterPro" id="IPR029149">
    <property type="entry name" value="Creatin/AminoP/Spt16_N"/>
</dbReference>
<name>A0A1C6HNY7_9FIRM</name>
<dbReference type="PROSITE" id="PS00491">
    <property type="entry name" value="PROLINE_PEPTIDASE"/>
    <property type="match status" value="1"/>
</dbReference>
<reference evidence="5" key="1">
    <citation type="submission" date="2015-09" db="EMBL/GenBank/DDBJ databases">
        <authorList>
            <consortium name="Pathogen Informatics"/>
        </authorList>
    </citation>
    <scope>NUCLEOTIDE SEQUENCE</scope>
    <source>
        <strain evidence="5">2789STDY5834896</strain>
    </source>
</reference>
<dbReference type="InterPro" id="IPR001131">
    <property type="entry name" value="Peptidase_M24B_aminopep-P_CS"/>
</dbReference>
<dbReference type="EC" id="3.4.-.-" evidence="5"/>
<dbReference type="Pfam" id="PF00557">
    <property type="entry name" value="Peptidase_M24"/>
    <property type="match status" value="1"/>
</dbReference>
<dbReference type="PRINTS" id="PR00599">
    <property type="entry name" value="MAPEPTIDASE"/>
</dbReference>
<evidence type="ECO:0000256" key="1">
    <source>
        <dbReference type="ARBA" id="ARBA00022723"/>
    </source>
</evidence>
<dbReference type="InterPro" id="IPR001714">
    <property type="entry name" value="Pept_M24_MAP"/>
</dbReference>
<sequence>MRICDKLPQGVDAAIISDEKNRQYLTGVRSSAGTVVVTRDETYLIIDFRYIEMARQTAVDCQVLLQGRLYQQIGELFAAHGVKTWGLCDSLTDLAQLRRYQKQLPGAFLEDSGVDGLLQQLRMCKSEVELGFIRQAQQLTDDCFSYITQRIAAGRSERDIALDMEFYIRRQGAQGVSFDFIVVSGENSSKPHGVPGERLVQPGDFITMDFGCTVGGYCSDMTRTVAVGQVTDEQRQVYDIVLQANRLGVQLAGPGVACDWVDAQVRALIADAGYGECFGHGLGHGVGLDIHEEPAFSPSCGTLTRPGMVITVEPGIYLPGRFGVRIEDMVVITRDGCTDITRSPKELLAL</sequence>
<keyword evidence="2 5" id="KW-0378">Hydrolase</keyword>
<evidence type="ECO:0000313" key="5">
    <source>
        <dbReference type="EMBL" id="SCJ59482.1"/>
    </source>
</evidence>
<dbReference type="CDD" id="cd01092">
    <property type="entry name" value="APP-like"/>
    <property type="match status" value="1"/>
</dbReference>
<dbReference type="InterPro" id="IPR000587">
    <property type="entry name" value="Creatinase_N"/>
</dbReference>
<evidence type="ECO:0000259" key="3">
    <source>
        <dbReference type="Pfam" id="PF00557"/>
    </source>
</evidence>
<dbReference type="GO" id="GO:0004177">
    <property type="term" value="F:aminopeptidase activity"/>
    <property type="evidence" value="ECO:0007669"/>
    <property type="project" value="UniProtKB-ARBA"/>
</dbReference>
<dbReference type="InterPro" id="IPR050659">
    <property type="entry name" value="Peptidase_M24B"/>
</dbReference>
<dbReference type="SUPFAM" id="SSF55920">
    <property type="entry name" value="Creatinase/aminopeptidase"/>
    <property type="match status" value="1"/>
</dbReference>